<dbReference type="RefSeq" id="WP_243650795.1">
    <property type="nucleotide sequence ID" value="NZ_JBHRVM010000001.1"/>
</dbReference>
<keyword evidence="4" id="KW-1185">Reference proteome</keyword>
<keyword evidence="2" id="KW-0732">Signal</keyword>
<protein>
    <submittedName>
        <fullName evidence="3">Uncharacterized protein DUF3613</fullName>
    </submittedName>
</protein>
<proteinExistence type="predicted"/>
<evidence type="ECO:0000313" key="4">
    <source>
        <dbReference type="Proteomes" id="UP000294692"/>
    </source>
</evidence>
<dbReference type="AlphaFoldDB" id="A0A4R3V9H8"/>
<gene>
    <name evidence="3" type="ORF">EV686_103212</name>
</gene>
<evidence type="ECO:0000313" key="3">
    <source>
        <dbReference type="EMBL" id="TCV00631.1"/>
    </source>
</evidence>
<sequence>MQEMKHWHRWCLAGLAGLAMSASVSAQQNARLTDRPAAMPAQANSAASPPAAVQSTGHPAALQIEADAGRAEAPSRSVRDTPASTAGVSAWWDVTPIGAETRALMAAQAAGTQAAPALPTLGVTASEAWDRYLESFRHPVPEWFKQHVDAVDKR</sequence>
<feature type="chain" id="PRO_5020739982" evidence="2">
    <location>
        <begin position="27"/>
        <end position="154"/>
    </location>
</feature>
<dbReference type="EMBL" id="SMBX01000003">
    <property type="protein sequence ID" value="TCV00631.1"/>
    <property type="molecule type" value="Genomic_DNA"/>
</dbReference>
<name>A0A4R3V9H8_9BURK</name>
<feature type="compositionally biased region" description="Low complexity" evidence="1">
    <location>
        <begin position="36"/>
        <end position="52"/>
    </location>
</feature>
<dbReference type="InterPro" id="IPR022053">
    <property type="entry name" value="DUF3613"/>
</dbReference>
<accession>A0A4R3V9H8</accession>
<dbReference type="Proteomes" id="UP000294692">
    <property type="component" value="Unassembled WGS sequence"/>
</dbReference>
<evidence type="ECO:0000256" key="1">
    <source>
        <dbReference type="SAM" id="MobiDB-lite"/>
    </source>
</evidence>
<comment type="caution">
    <text evidence="3">The sequence shown here is derived from an EMBL/GenBank/DDBJ whole genome shotgun (WGS) entry which is preliminary data.</text>
</comment>
<reference evidence="3 4" key="1">
    <citation type="submission" date="2019-03" db="EMBL/GenBank/DDBJ databases">
        <title>Genomic Encyclopedia of Type Strains, Phase IV (KMG-IV): sequencing the most valuable type-strain genomes for metagenomic binning, comparative biology and taxonomic classification.</title>
        <authorList>
            <person name="Goeker M."/>
        </authorList>
    </citation>
    <scope>NUCLEOTIDE SEQUENCE [LARGE SCALE GENOMIC DNA]</scope>
    <source>
        <strain evidence="3 4">DSM 100048</strain>
    </source>
</reference>
<organism evidence="3 4">
    <name type="scientific">Paracandidimonas soli</name>
    <dbReference type="NCBI Taxonomy" id="1917182"/>
    <lineage>
        <taxon>Bacteria</taxon>
        <taxon>Pseudomonadati</taxon>
        <taxon>Pseudomonadota</taxon>
        <taxon>Betaproteobacteria</taxon>
        <taxon>Burkholderiales</taxon>
        <taxon>Alcaligenaceae</taxon>
        <taxon>Paracandidimonas</taxon>
    </lineage>
</organism>
<evidence type="ECO:0000256" key="2">
    <source>
        <dbReference type="SAM" id="SignalP"/>
    </source>
</evidence>
<dbReference type="Pfam" id="PF12266">
    <property type="entry name" value="DUF3613"/>
    <property type="match status" value="1"/>
</dbReference>
<feature type="region of interest" description="Disordered" evidence="1">
    <location>
        <begin position="31"/>
        <end position="85"/>
    </location>
</feature>
<feature type="signal peptide" evidence="2">
    <location>
        <begin position="1"/>
        <end position="26"/>
    </location>
</feature>